<keyword evidence="3" id="KW-1185">Reference proteome</keyword>
<comment type="caution">
    <text evidence="2">The sequence shown here is derived from an EMBL/GenBank/DDBJ whole genome shotgun (WGS) entry which is preliminary data.</text>
</comment>
<name>A0ABT0Y2X0_9ACTN</name>
<dbReference type="RefSeq" id="WP_251800150.1">
    <property type="nucleotide sequence ID" value="NZ_JAMQOL010000031.1"/>
</dbReference>
<dbReference type="Pfam" id="PF11716">
    <property type="entry name" value="MDMPI_N"/>
    <property type="match status" value="1"/>
</dbReference>
<reference evidence="2 3" key="1">
    <citation type="submission" date="2022-06" db="EMBL/GenBank/DDBJ databases">
        <title>Actinoplanes abujensis sp. nov., isolated from Nigerian arid soil.</title>
        <authorList>
            <person name="Ding P."/>
        </authorList>
    </citation>
    <scope>NUCLEOTIDE SEQUENCE [LARGE SCALE GENOMIC DNA]</scope>
    <source>
        <strain evidence="3">TRM88002</strain>
    </source>
</reference>
<dbReference type="Gene3D" id="1.20.120.450">
    <property type="entry name" value="dinb family like domain"/>
    <property type="match status" value="1"/>
</dbReference>
<dbReference type="NCBIfam" id="TIGR03083">
    <property type="entry name" value="maleylpyruvate isomerase family mycothiol-dependent enzyme"/>
    <property type="match status" value="1"/>
</dbReference>
<sequence length="210" mass="22464">MTDPVRAAIAEERRRVADLVDSLSPAQLETPSLCGAWTVRQVAGHLVAAVEATRGAMFSAMLRSGFRLHRANALLAVEVAAQPPAVLADALRRRAHDDFRLPIVGYPGQLTDLQVHGQDMRRPLGLPHGLTLDHVRMSLDFLTSGRAAGFTPRRRPAGLRLEATDLDWAYGAGALVSGPAEALMMALTGRAQVLGEIDGPGVRVLAARIT</sequence>
<protein>
    <submittedName>
        <fullName evidence="2">Maleylpyruvate isomerase family mycothiol-dependent enzyme</fullName>
    </submittedName>
</protein>
<keyword evidence="2" id="KW-0413">Isomerase</keyword>
<evidence type="ECO:0000313" key="3">
    <source>
        <dbReference type="Proteomes" id="UP001523216"/>
    </source>
</evidence>
<proteinExistence type="predicted"/>
<dbReference type="InterPro" id="IPR034660">
    <property type="entry name" value="DinB/YfiT-like"/>
</dbReference>
<gene>
    <name evidence="2" type="ORF">LXN57_22475</name>
</gene>
<accession>A0ABT0Y2X0</accession>
<dbReference type="SUPFAM" id="SSF109854">
    <property type="entry name" value="DinB/YfiT-like putative metalloenzymes"/>
    <property type="match status" value="1"/>
</dbReference>
<dbReference type="GO" id="GO:0016853">
    <property type="term" value="F:isomerase activity"/>
    <property type="evidence" value="ECO:0007669"/>
    <property type="project" value="UniProtKB-KW"/>
</dbReference>
<evidence type="ECO:0000313" key="2">
    <source>
        <dbReference type="EMBL" id="MCM4080351.1"/>
    </source>
</evidence>
<dbReference type="EMBL" id="JAMQOL010000031">
    <property type="protein sequence ID" value="MCM4080351.1"/>
    <property type="molecule type" value="Genomic_DNA"/>
</dbReference>
<organism evidence="2 3">
    <name type="scientific">Paractinoplanes hotanensis</name>
    <dbReference type="NCBI Taxonomy" id="2906497"/>
    <lineage>
        <taxon>Bacteria</taxon>
        <taxon>Bacillati</taxon>
        <taxon>Actinomycetota</taxon>
        <taxon>Actinomycetes</taxon>
        <taxon>Micromonosporales</taxon>
        <taxon>Micromonosporaceae</taxon>
        <taxon>Paractinoplanes</taxon>
    </lineage>
</organism>
<dbReference type="InterPro" id="IPR017517">
    <property type="entry name" value="Maleyloyr_isom"/>
</dbReference>
<dbReference type="InterPro" id="IPR024344">
    <property type="entry name" value="MDMPI_metal-binding"/>
</dbReference>
<dbReference type="Proteomes" id="UP001523216">
    <property type="component" value="Unassembled WGS sequence"/>
</dbReference>
<evidence type="ECO:0000259" key="1">
    <source>
        <dbReference type="Pfam" id="PF11716"/>
    </source>
</evidence>
<feature type="domain" description="Mycothiol-dependent maleylpyruvate isomerase metal-binding" evidence="1">
    <location>
        <begin position="10"/>
        <end position="95"/>
    </location>
</feature>